<dbReference type="KEGG" id="pter:C2L65_41905"/>
<evidence type="ECO:0000313" key="3">
    <source>
        <dbReference type="Proteomes" id="UP000243502"/>
    </source>
</evidence>
<protein>
    <submittedName>
        <fullName evidence="2">SMI1/KNR4 family protein</fullName>
    </submittedName>
</protein>
<dbReference type="AlphaFoldDB" id="A0A2I8F341"/>
<gene>
    <name evidence="2" type="ORF">C2L65_41905</name>
</gene>
<proteinExistence type="predicted"/>
<name>A0A2I8F341_9BURK</name>
<evidence type="ECO:0000313" key="2">
    <source>
        <dbReference type="EMBL" id="AUT66296.1"/>
    </source>
</evidence>
<organism evidence="2 3">
    <name type="scientific">Paraburkholderia terrae</name>
    <dbReference type="NCBI Taxonomy" id="311230"/>
    <lineage>
        <taxon>Bacteria</taxon>
        <taxon>Pseudomonadati</taxon>
        <taxon>Pseudomonadota</taxon>
        <taxon>Betaproteobacteria</taxon>
        <taxon>Burkholderiales</taxon>
        <taxon>Burkholderiaceae</taxon>
        <taxon>Paraburkholderia</taxon>
    </lineage>
</organism>
<sequence length="130" mass="14465">MESEHFSGWHLNDGASDQAIAKLKKQLSFSLPTDYLSFLREHDGGEGFLGQNYLMLWKAEELVTFNREYEVSEYAPGLFLFGSDGGGEAYAFDTRSSSMNVVRVPFIGMDLAYATPIANGFSQFLSVLTL</sequence>
<dbReference type="SMART" id="SM00860">
    <property type="entry name" value="SMI1_KNR4"/>
    <property type="match status" value="1"/>
</dbReference>
<dbReference type="RefSeq" id="WP_042309144.1">
    <property type="nucleotide sequence ID" value="NZ_CP026114.1"/>
</dbReference>
<dbReference type="Pfam" id="PF09346">
    <property type="entry name" value="SMI1_KNR4"/>
    <property type="match status" value="1"/>
</dbReference>
<dbReference type="InterPro" id="IPR037883">
    <property type="entry name" value="Knr4/Smi1-like_sf"/>
</dbReference>
<dbReference type="OrthoDB" id="8758295at2"/>
<feature type="domain" description="Knr4/Smi1-like" evidence="1">
    <location>
        <begin position="14"/>
        <end position="127"/>
    </location>
</feature>
<dbReference type="SUPFAM" id="SSF160631">
    <property type="entry name" value="SMI1/KNR4-like"/>
    <property type="match status" value="1"/>
</dbReference>
<dbReference type="EMBL" id="CP026114">
    <property type="protein sequence ID" value="AUT66296.1"/>
    <property type="molecule type" value="Genomic_DNA"/>
</dbReference>
<dbReference type="Proteomes" id="UP000243502">
    <property type="component" value="Chromosome 4"/>
</dbReference>
<dbReference type="Gene3D" id="3.40.1580.10">
    <property type="entry name" value="SMI1/KNR4-like"/>
    <property type="match status" value="1"/>
</dbReference>
<reference evidence="2 3" key="1">
    <citation type="submission" date="2018-01" db="EMBL/GenBank/DDBJ databases">
        <title>Species boundaries and ecological features among Paraburkholderia terrae DSMZ17804T, P. hospita DSMZ17164T and P. caribensis DSMZ13236T.</title>
        <authorList>
            <person name="Pratama A.A."/>
        </authorList>
    </citation>
    <scope>NUCLEOTIDE SEQUENCE [LARGE SCALE GENOMIC DNA]</scope>
    <source>
        <strain evidence="2 3">DSM 17804</strain>
    </source>
</reference>
<dbReference type="InterPro" id="IPR018958">
    <property type="entry name" value="Knr4/Smi1-like_dom"/>
</dbReference>
<accession>A0A2I8F341</accession>
<evidence type="ECO:0000259" key="1">
    <source>
        <dbReference type="SMART" id="SM00860"/>
    </source>
</evidence>